<dbReference type="SUPFAM" id="SSF50978">
    <property type="entry name" value="WD40 repeat-like"/>
    <property type="match status" value="1"/>
</dbReference>
<comment type="caution">
    <text evidence="3">The sequence shown here is derived from an EMBL/GenBank/DDBJ whole genome shotgun (WGS) entry which is preliminary data.</text>
</comment>
<dbReference type="InterPro" id="IPR015943">
    <property type="entry name" value="WD40/YVTN_repeat-like_dom_sf"/>
</dbReference>
<sequence length="437" mass="48414">MFVYDGIKLLEQNAYQTVWLVDFLAFDDRLSAINPITGVSAELATMINKHIDPGQKIAVEKEVFSKRDLVKLRKDAPKYEDKILKRPLLIIYDEINSARDARYTVVCMLSRLLNQAERAAGQSKRQITTLKFVNRNQLFITGSADKIGEAAGTTMAERREGETAGVTSSLISLTSTTLFVFGEGASMETIAVYTLKDHTDEPRFPFKIYQVVAVTVDASEKYFVTASKDNSWCFYDILTGSCLSKVGKASEQEGYTSASFDPHGTFLGTGTTTAVVKIWDVRTQSSVGKLEGHVGPVTAMSFSENGYLLAVYCCSHIDFYFGHFTMFLQTAALDGVQLWDFQKLRNLRTISPCDSDTPTTAVEFDLSGSYLGIGGSDTRVYQVDRDIWNPIKTLPDLSGTGKVTSLKFGAEAKYIAVGSMDHNLRIFGLPRCEQMDD</sequence>
<keyword evidence="4" id="KW-1185">Reference proteome</keyword>
<dbReference type="GO" id="GO:0000974">
    <property type="term" value="C:Prp19 complex"/>
    <property type="evidence" value="ECO:0007669"/>
    <property type="project" value="UniProtKB-UniRule"/>
</dbReference>
<keyword evidence="2" id="KW-0808">Transferase</keyword>
<dbReference type="InterPro" id="IPR036322">
    <property type="entry name" value="WD40_repeat_dom_sf"/>
</dbReference>
<dbReference type="InterPro" id="IPR038959">
    <property type="entry name" value="Prp19"/>
</dbReference>
<dbReference type="EC" id="2.3.2.27" evidence="2"/>
<comment type="function">
    <text evidence="2">Ubiquitin-protein ligase which is mainly involved pre-mRNA splicing and DNA repair. Required for pre-mRNA splicing as component of the spliceosome.</text>
</comment>
<dbReference type="GO" id="GO:0000398">
    <property type="term" value="P:mRNA splicing, via spliceosome"/>
    <property type="evidence" value="ECO:0007669"/>
    <property type="project" value="InterPro"/>
</dbReference>
<dbReference type="GO" id="GO:0071006">
    <property type="term" value="C:U2-type catalytic step 1 spliceosome"/>
    <property type="evidence" value="ECO:0007669"/>
    <property type="project" value="TreeGrafter"/>
</dbReference>
<keyword evidence="2" id="KW-0539">Nucleus</keyword>
<comment type="subunit">
    <text evidence="2">Homotetramer.</text>
</comment>
<dbReference type="PANTHER" id="PTHR43995:SF1">
    <property type="entry name" value="PRE-MRNA-PROCESSING FACTOR 19"/>
    <property type="match status" value="1"/>
</dbReference>
<dbReference type="GO" id="GO:0070534">
    <property type="term" value="P:protein K63-linked ubiquitination"/>
    <property type="evidence" value="ECO:0007669"/>
    <property type="project" value="UniProtKB-UniRule"/>
</dbReference>
<feature type="repeat" description="WD" evidence="1">
    <location>
        <begin position="248"/>
        <end position="289"/>
    </location>
</feature>
<evidence type="ECO:0000313" key="3">
    <source>
        <dbReference type="EMBL" id="GJN29223.1"/>
    </source>
</evidence>
<dbReference type="Gene3D" id="2.130.10.10">
    <property type="entry name" value="YVTN repeat-like/Quinoprotein amine dehydrogenase"/>
    <property type="match status" value="1"/>
</dbReference>
<protein>
    <recommendedName>
        <fullName evidence="2">Pre-mRNA-processing factor 19</fullName>
        <ecNumber evidence="2">2.3.2.27</ecNumber>
    </recommendedName>
</protein>
<keyword evidence="2" id="KW-0747">Spliceosome</keyword>
<comment type="pathway">
    <text evidence="2">Protein modification; protein ubiquitination.</text>
</comment>
<keyword evidence="2" id="KW-0508">mRNA splicing</keyword>
<dbReference type="GO" id="GO:0005737">
    <property type="term" value="C:cytoplasm"/>
    <property type="evidence" value="ECO:0007669"/>
    <property type="project" value="TreeGrafter"/>
</dbReference>
<comment type="subcellular location">
    <subcellularLocation>
        <location evidence="2">Nucleus</location>
    </subcellularLocation>
</comment>
<reference evidence="3" key="2">
    <citation type="submission" date="2021-12" db="EMBL/GenBank/DDBJ databases">
        <title>Resequencing data analysis of finger millet.</title>
        <authorList>
            <person name="Hatakeyama M."/>
            <person name="Aluri S."/>
            <person name="Balachadran M.T."/>
            <person name="Sivarajan S.R."/>
            <person name="Poveda L."/>
            <person name="Shimizu-Inatsugi R."/>
            <person name="Schlapbach R."/>
            <person name="Sreeman S.M."/>
            <person name="Shimizu K.K."/>
        </authorList>
    </citation>
    <scope>NUCLEOTIDE SEQUENCE</scope>
</reference>
<dbReference type="GO" id="GO:0061630">
    <property type="term" value="F:ubiquitin protein ligase activity"/>
    <property type="evidence" value="ECO:0007669"/>
    <property type="project" value="UniProtKB-UniRule"/>
</dbReference>
<keyword evidence="2" id="KW-0833">Ubl conjugation pathway</keyword>
<dbReference type="AlphaFoldDB" id="A0AAV5F2X1"/>
<evidence type="ECO:0000256" key="2">
    <source>
        <dbReference type="RuleBase" id="RU367101"/>
    </source>
</evidence>
<keyword evidence="2" id="KW-0234">DNA repair</keyword>
<dbReference type="EMBL" id="BQKI01000081">
    <property type="protein sequence ID" value="GJN29223.1"/>
    <property type="molecule type" value="Genomic_DNA"/>
</dbReference>
<dbReference type="Proteomes" id="UP001054889">
    <property type="component" value="Unassembled WGS sequence"/>
</dbReference>
<dbReference type="InterPro" id="IPR001680">
    <property type="entry name" value="WD40_rpt"/>
</dbReference>
<dbReference type="PROSITE" id="PS50082">
    <property type="entry name" value="WD_REPEATS_2"/>
    <property type="match status" value="1"/>
</dbReference>
<comment type="catalytic activity">
    <reaction evidence="2">
        <text>S-ubiquitinyl-[E2 ubiquitin-conjugating enzyme]-L-cysteine + [acceptor protein]-L-lysine = [E2 ubiquitin-conjugating enzyme]-L-cysteine + N(6)-ubiquitinyl-[acceptor protein]-L-lysine.</text>
        <dbReference type="EC" id="2.3.2.27"/>
    </reaction>
</comment>
<evidence type="ECO:0000313" key="4">
    <source>
        <dbReference type="Proteomes" id="UP001054889"/>
    </source>
</evidence>
<keyword evidence="2" id="KW-0227">DNA damage</keyword>
<evidence type="ECO:0000256" key="1">
    <source>
        <dbReference type="PROSITE-ProRule" id="PRU00221"/>
    </source>
</evidence>
<proteinExistence type="inferred from homology"/>
<organism evidence="3 4">
    <name type="scientific">Eleusine coracana subsp. coracana</name>
    <dbReference type="NCBI Taxonomy" id="191504"/>
    <lineage>
        <taxon>Eukaryota</taxon>
        <taxon>Viridiplantae</taxon>
        <taxon>Streptophyta</taxon>
        <taxon>Embryophyta</taxon>
        <taxon>Tracheophyta</taxon>
        <taxon>Spermatophyta</taxon>
        <taxon>Magnoliopsida</taxon>
        <taxon>Liliopsida</taxon>
        <taxon>Poales</taxon>
        <taxon>Poaceae</taxon>
        <taxon>PACMAD clade</taxon>
        <taxon>Chloridoideae</taxon>
        <taxon>Cynodonteae</taxon>
        <taxon>Eleusininae</taxon>
        <taxon>Eleusine</taxon>
    </lineage>
</organism>
<dbReference type="PANTHER" id="PTHR43995">
    <property type="entry name" value="PRE-MRNA-PROCESSING FACTOR 19"/>
    <property type="match status" value="1"/>
</dbReference>
<dbReference type="Pfam" id="PF00400">
    <property type="entry name" value="WD40"/>
    <property type="match status" value="2"/>
</dbReference>
<keyword evidence="2" id="KW-0507">mRNA processing</keyword>
<accession>A0AAV5F2X1</accession>
<gene>
    <name evidence="3" type="primary">gb17423</name>
    <name evidence="3" type="ORF">PR202_gb17423</name>
</gene>
<dbReference type="GO" id="GO:0006281">
    <property type="term" value="P:DNA repair"/>
    <property type="evidence" value="ECO:0007669"/>
    <property type="project" value="UniProtKB-KW"/>
</dbReference>
<name>A0AAV5F2X1_ELECO</name>
<dbReference type="SMART" id="SM00320">
    <property type="entry name" value="WD40"/>
    <property type="match status" value="5"/>
</dbReference>
<reference evidence="3" key="1">
    <citation type="journal article" date="2018" name="DNA Res.">
        <title>Multiple hybrid de novo genome assembly of finger millet, an orphan allotetraploid crop.</title>
        <authorList>
            <person name="Hatakeyama M."/>
            <person name="Aluri S."/>
            <person name="Balachadran M.T."/>
            <person name="Sivarajan S.R."/>
            <person name="Patrignani A."/>
            <person name="Gruter S."/>
            <person name="Poveda L."/>
            <person name="Shimizu-Inatsugi R."/>
            <person name="Baeten J."/>
            <person name="Francoijs K.J."/>
            <person name="Nataraja K.N."/>
            <person name="Reddy Y.A.N."/>
            <person name="Phadnis S."/>
            <person name="Ravikumar R.L."/>
            <person name="Schlapbach R."/>
            <person name="Sreeman S.M."/>
            <person name="Shimizu K.K."/>
        </authorList>
    </citation>
    <scope>NUCLEOTIDE SEQUENCE</scope>
</reference>
<keyword evidence="1" id="KW-0853">WD repeat</keyword>
<comment type="similarity">
    <text evidence="2">Belongs to the WD repeat PRP19 family.</text>
</comment>